<feature type="transmembrane region" description="Helical" evidence="1">
    <location>
        <begin position="79"/>
        <end position="101"/>
    </location>
</feature>
<name>A0A7G8PV12_9FLAO</name>
<dbReference type="KEGG" id="alti:ALE3EI_1624"/>
<dbReference type="Pfam" id="PF14329">
    <property type="entry name" value="DUF4386"/>
    <property type="match status" value="1"/>
</dbReference>
<feature type="transmembrane region" description="Helical" evidence="1">
    <location>
        <begin position="152"/>
        <end position="171"/>
    </location>
</feature>
<reference evidence="2 3" key="1">
    <citation type="submission" date="2020-04" db="EMBL/GenBank/DDBJ databases">
        <title>Genome sequence of Altibacter aquimarinus strain ALE3EI.</title>
        <authorList>
            <person name="Oh H.-M."/>
            <person name="Jang D."/>
        </authorList>
    </citation>
    <scope>NUCLEOTIDE SEQUENCE [LARGE SCALE GENOMIC DNA]</scope>
    <source>
        <strain evidence="2 3">ALE3EI</strain>
    </source>
</reference>
<dbReference type="AlphaFoldDB" id="A0A7G8PV12"/>
<sequence length="209" mass="23731">MNNTISSRRLSLIAGVSYLIIFFTAIFANFFVLEKIIENPLAVIHENNFLVRLGIIAFLVTVMLDIVIAWAFQKLYKEHVLSILSTLFRLSHAIIMGIAIFKLTEILHFTSDSEILDNLRSFNSIWLIGLFLFGFHLILLGKIIHSPKILRILITIAGSMYIIDSIAYFLLSNYQQYASIFLIFVAVTSIVGEMTLTIWLLSKGGKKKI</sequence>
<keyword evidence="1" id="KW-1133">Transmembrane helix</keyword>
<accession>A0A7G8PV12</accession>
<organism evidence="2 3">
    <name type="scientific">Constantimarinum furrinae</name>
    <dbReference type="NCBI Taxonomy" id="2562285"/>
    <lineage>
        <taxon>Bacteria</taxon>
        <taxon>Pseudomonadati</taxon>
        <taxon>Bacteroidota</taxon>
        <taxon>Flavobacteriia</taxon>
        <taxon>Flavobacteriales</taxon>
        <taxon>Flavobacteriaceae</taxon>
        <taxon>Altibacter/Constantimarinum group</taxon>
        <taxon>Constantimarinum</taxon>
    </lineage>
</organism>
<keyword evidence="3" id="KW-1185">Reference proteome</keyword>
<keyword evidence="1" id="KW-0472">Membrane</keyword>
<proteinExistence type="predicted"/>
<feature type="transmembrane region" description="Helical" evidence="1">
    <location>
        <begin position="53"/>
        <end position="72"/>
    </location>
</feature>
<evidence type="ECO:0000256" key="1">
    <source>
        <dbReference type="SAM" id="Phobius"/>
    </source>
</evidence>
<dbReference type="Proteomes" id="UP000515514">
    <property type="component" value="Chromosome"/>
</dbReference>
<protein>
    <submittedName>
        <fullName evidence="2">Response regulator</fullName>
    </submittedName>
</protein>
<dbReference type="EMBL" id="CP052909">
    <property type="protein sequence ID" value="QNJ98178.1"/>
    <property type="molecule type" value="Genomic_DNA"/>
</dbReference>
<dbReference type="RefSeq" id="WP_186987792.1">
    <property type="nucleotide sequence ID" value="NZ_CP052909.1"/>
</dbReference>
<evidence type="ECO:0000313" key="3">
    <source>
        <dbReference type="Proteomes" id="UP000515514"/>
    </source>
</evidence>
<feature type="transmembrane region" description="Helical" evidence="1">
    <location>
        <begin position="121"/>
        <end position="140"/>
    </location>
</feature>
<dbReference type="InterPro" id="IPR025495">
    <property type="entry name" value="DUF4386"/>
</dbReference>
<feature type="transmembrane region" description="Helical" evidence="1">
    <location>
        <begin position="12"/>
        <end position="33"/>
    </location>
</feature>
<gene>
    <name evidence="2" type="ORF">ALE3EI_1624</name>
</gene>
<feature type="transmembrane region" description="Helical" evidence="1">
    <location>
        <begin position="177"/>
        <end position="201"/>
    </location>
</feature>
<keyword evidence="1" id="KW-0812">Transmembrane</keyword>
<evidence type="ECO:0000313" key="2">
    <source>
        <dbReference type="EMBL" id="QNJ98178.1"/>
    </source>
</evidence>